<dbReference type="PATRIC" id="fig|745776.4.peg.3787"/>
<organism evidence="2 3">
    <name type="scientific">Deinococcus gobiensis (strain DSM 21396 / JCM 16679 / CGMCC 1.7299 / I-0)</name>
    <dbReference type="NCBI Taxonomy" id="745776"/>
    <lineage>
        <taxon>Bacteria</taxon>
        <taxon>Thermotogati</taxon>
        <taxon>Deinococcota</taxon>
        <taxon>Deinococci</taxon>
        <taxon>Deinococcales</taxon>
        <taxon>Deinococcaceae</taxon>
        <taxon>Deinococcus</taxon>
    </lineage>
</organism>
<evidence type="ECO:0000256" key="1">
    <source>
        <dbReference type="SAM" id="SignalP"/>
    </source>
</evidence>
<accession>H8H2M6</accession>
<keyword evidence="3" id="KW-1185">Reference proteome</keyword>
<dbReference type="RefSeq" id="WP_014686865.1">
    <property type="nucleotide sequence ID" value="NC_017791.1"/>
</dbReference>
<feature type="signal peptide" evidence="1">
    <location>
        <begin position="1"/>
        <end position="17"/>
    </location>
</feature>
<keyword evidence="1" id="KW-0732">Signal</keyword>
<evidence type="ECO:0000313" key="3">
    <source>
        <dbReference type="Proteomes" id="UP000007575"/>
    </source>
</evidence>
<sequence length="46" mass="4856">MKKLLAFLALTLAPAFALQVTTTENLNLRSGTEAAPVLTSSSTHLI</sequence>
<feature type="chain" id="PRO_5003612663" evidence="1">
    <location>
        <begin position="18"/>
        <end position="46"/>
    </location>
</feature>
<dbReference type="AlphaFoldDB" id="H8H2M6"/>
<keyword evidence="2" id="KW-0614">Plasmid</keyword>
<dbReference type="EMBL" id="CP002193">
    <property type="protein sequence ID" value="AFD27773.1"/>
    <property type="molecule type" value="Genomic_DNA"/>
</dbReference>
<dbReference type="Proteomes" id="UP000007575">
    <property type="component" value="Plasmid P2"/>
</dbReference>
<name>H8H2M6_DEIGI</name>
<geneLocation type="plasmid" evidence="2 3">
    <name>P2</name>
</geneLocation>
<reference evidence="2 3" key="1">
    <citation type="journal article" date="2012" name="PLoS ONE">
        <title>Genome sequence and transcriptome analysis of the radioresistant bacterium Deinococcus gobiensis: insights into the extreme environmental adaptations.</title>
        <authorList>
            <person name="Yuan M."/>
            <person name="Chen M."/>
            <person name="Zhang W."/>
            <person name="Lu W."/>
            <person name="Wang J."/>
            <person name="Yang M."/>
            <person name="Zhao P."/>
            <person name="Tang R."/>
            <person name="Li X."/>
            <person name="Hao Y."/>
            <person name="Zhou Z."/>
            <person name="Zhan Y."/>
            <person name="Yu H."/>
            <person name="Teng C."/>
            <person name="Yan Y."/>
            <person name="Ping S."/>
            <person name="Wang Y."/>
            <person name="Lin M."/>
        </authorList>
    </citation>
    <scope>NUCLEOTIDE SEQUENCE [LARGE SCALE GENOMIC DNA]</scope>
    <source>
        <strain evidence="3">DSM 21396 / JCM 16679 / CGMCC 1.7299 / I-0</strain>
        <plasmid evidence="2">P2</plasmid>
    </source>
</reference>
<evidence type="ECO:0000313" key="2">
    <source>
        <dbReference type="EMBL" id="AFD27773.1"/>
    </source>
</evidence>
<protein>
    <submittedName>
        <fullName evidence="2">Uncharacterized protein</fullName>
    </submittedName>
</protein>
<proteinExistence type="predicted"/>
<dbReference type="HOGENOM" id="CLU_3182804_0_0_0"/>
<gene>
    <name evidence="2" type="ordered locus">DGo_PB0504</name>
</gene>
<dbReference type="KEGG" id="dgo:DGo_PB0504"/>